<dbReference type="VEuPathDB" id="VectorBase:GBRI027413"/>
<dbReference type="AlphaFoldDB" id="A0A1A9WPR0"/>
<feature type="repeat" description="TPR" evidence="1">
    <location>
        <begin position="47"/>
        <end position="80"/>
    </location>
</feature>
<dbReference type="STRING" id="37001.A0A1A9WPR0"/>
<dbReference type="SUPFAM" id="SSF48452">
    <property type="entry name" value="TPR-like"/>
    <property type="match status" value="1"/>
</dbReference>
<evidence type="ECO:0000313" key="2">
    <source>
        <dbReference type="EnsemblMetazoa" id="GBRI027413-PA"/>
    </source>
</evidence>
<accession>A0A1A9WPR0</accession>
<dbReference type="EnsemblMetazoa" id="GBRI027413-RA">
    <property type="protein sequence ID" value="GBRI027413-PA"/>
    <property type="gene ID" value="GBRI027413"/>
</dbReference>
<name>A0A1A9WPR0_9MUSC</name>
<dbReference type="Gene3D" id="1.25.40.10">
    <property type="entry name" value="Tetratricopeptide repeat domain"/>
    <property type="match status" value="1"/>
</dbReference>
<reference evidence="3" key="1">
    <citation type="submission" date="2014-03" db="EMBL/GenBank/DDBJ databases">
        <authorList>
            <person name="Aksoy S."/>
            <person name="Warren W."/>
            <person name="Wilson R.K."/>
        </authorList>
    </citation>
    <scope>NUCLEOTIDE SEQUENCE [LARGE SCALE GENOMIC DNA]</scope>
    <source>
        <strain evidence="3">IAEA</strain>
    </source>
</reference>
<reference evidence="2" key="2">
    <citation type="submission" date="2020-05" db="UniProtKB">
        <authorList>
            <consortium name="EnsemblMetazoa"/>
        </authorList>
    </citation>
    <scope>IDENTIFICATION</scope>
    <source>
        <strain evidence="2">IAEA</strain>
    </source>
</reference>
<sequence length="133" mass="15268">MSKNKKELDDYRDLRGFTIAQLYYNINEFSIAKIYLNSYLSIKKDNAEAHKLLGQVYKMLKNPDKAVESFQCSLQLNTKQQDRTIMLIIGGDANVAGHKDTESEYSDEEDNNVYFTPVIPLTEKVSFLFGVDL</sequence>
<organism evidence="2 3">
    <name type="scientific">Glossina brevipalpis</name>
    <dbReference type="NCBI Taxonomy" id="37001"/>
    <lineage>
        <taxon>Eukaryota</taxon>
        <taxon>Metazoa</taxon>
        <taxon>Ecdysozoa</taxon>
        <taxon>Arthropoda</taxon>
        <taxon>Hexapoda</taxon>
        <taxon>Insecta</taxon>
        <taxon>Pterygota</taxon>
        <taxon>Neoptera</taxon>
        <taxon>Endopterygota</taxon>
        <taxon>Diptera</taxon>
        <taxon>Brachycera</taxon>
        <taxon>Muscomorpha</taxon>
        <taxon>Hippoboscoidea</taxon>
        <taxon>Glossinidae</taxon>
        <taxon>Glossina</taxon>
    </lineage>
</organism>
<evidence type="ECO:0000256" key="1">
    <source>
        <dbReference type="PROSITE-ProRule" id="PRU00339"/>
    </source>
</evidence>
<dbReference type="Pfam" id="PF00515">
    <property type="entry name" value="TPR_1"/>
    <property type="match status" value="1"/>
</dbReference>
<dbReference type="InterPro" id="IPR011990">
    <property type="entry name" value="TPR-like_helical_dom_sf"/>
</dbReference>
<dbReference type="Proteomes" id="UP000091820">
    <property type="component" value="Unassembled WGS sequence"/>
</dbReference>
<dbReference type="PROSITE" id="PS50005">
    <property type="entry name" value="TPR"/>
    <property type="match status" value="1"/>
</dbReference>
<dbReference type="SMART" id="SM00028">
    <property type="entry name" value="TPR"/>
    <property type="match status" value="1"/>
</dbReference>
<proteinExistence type="predicted"/>
<protein>
    <submittedName>
        <fullName evidence="2">TPR_REGION domain-containing protein</fullName>
    </submittedName>
</protein>
<keyword evidence="1" id="KW-0802">TPR repeat</keyword>
<keyword evidence="3" id="KW-1185">Reference proteome</keyword>
<dbReference type="InterPro" id="IPR019734">
    <property type="entry name" value="TPR_rpt"/>
</dbReference>
<evidence type="ECO:0000313" key="3">
    <source>
        <dbReference type="Proteomes" id="UP000091820"/>
    </source>
</evidence>